<accession>A0A9W7GDU5</accession>
<gene>
    <name evidence="2" type="ORF">TrCOL_g9810</name>
</gene>
<evidence type="ECO:0000313" key="3">
    <source>
        <dbReference type="Proteomes" id="UP001165065"/>
    </source>
</evidence>
<dbReference type="AlphaFoldDB" id="A0A9W7GDU5"/>
<comment type="caution">
    <text evidence="2">The sequence shown here is derived from an EMBL/GenBank/DDBJ whole genome shotgun (WGS) entry which is preliminary data.</text>
</comment>
<dbReference type="EMBL" id="BRYA01001451">
    <property type="protein sequence ID" value="GMI43330.1"/>
    <property type="molecule type" value="Genomic_DNA"/>
</dbReference>
<sequence length="169" mass="19089">MESKSEVQSTHKSSETTNVTDNVSKNAALNVVANHLEGSEIKALRKENLRLENNLKALKNQTNVHMDWYFDLVWGARGVDRDEMVLKKYEGAERERMKNALAKLSSAEEGDWQHGFNSGMLAASRLYSDFAHAGTHRYDDEDEEGEGEGFSDPDCDRECALQEFPMLDS</sequence>
<name>A0A9W7GDU5_9STRA</name>
<feature type="compositionally biased region" description="Acidic residues" evidence="1">
    <location>
        <begin position="140"/>
        <end position="153"/>
    </location>
</feature>
<keyword evidence="3" id="KW-1185">Reference proteome</keyword>
<evidence type="ECO:0000313" key="2">
    <source>
        <dbReference type="EMBL" id="GMI43330.1"/>
    </source>
</evidence>
<dbReference type="OrthoDB" id="10622998at2759"/>
<protein>
    <submittedName>
        <fullName evidence="2">Uncharacterized protein</fullName>
    </submittedName>
</protein>
<feature type="region of interest" description="Disordered" evidence="1">
    <location>
        <begin position="136"/>
        <end position="155"/>
    </location>
</feature>
<organism evidence="2 3">
    <name type="scientific">Triparma columacea</name>
    <dbReference type="NCBI Taxonomy" id="722753"/>
    <lineage>
        <taxon>Eukaryota</taxon>
        <taxon>Sar</taxon>
        <taxon>Stramenopiles</taxon>
        <taxon>Ochrophyta</taxon>
        <taxon>Bolidophyceae</taxon>
        <taxon>Parmales</taxon>
        <taxon>Triparmaceae</taxon>
        <taxon>Triparma</taxon>
    </lineage>
</organism>
<evidence type="ECO:0000256" key="1">
    <source>
        <dbReference type="SAM" id="MobiDB-lite"/>
    </source>
</evidence>
<feature type="region of interest" description="Disordered" evidence="1">
    <location>
        <begin position="1"/>
        <end position="22"/>
    </location>
</feature>
<dbReference type="Proteomes" id="UP001165065">
    <property type="component" value="Unassembled WGS sequence"/>
</dbReference>
<reference evidence="3" key="1">
    <citation type="journal article" date="2023" name="Commun. Biol.">
        <title>Genome analysis of Parmales, the sister group of diatoms, reveals the evolutionary specialization of diatoms from phago-mixotrophs to photoautotrophs.</title>
        <authorList>
            <person name="Ban H."/>
            <person name="Sato S."/>
            <person name="Yoshikawa S."/>
            <person name="Yamada K."/>
            <person name="Nakamura Y."/>
            <person name="Ichinomiya M."/>
            <person name="Sato N."/>
            <person name="Blanc-Mathieu R."/>
            <person name="Endo H."/>
            <person name="Kuwata A."/>
            <person name="Ogata H."/>
        </authorList>
    </citation>
    <scope>NUCLEOTIDE SEQUENCE [LARGE SCALE GENOMIC DNA]</scope>
</reference>
<proteinExistence type="predicted"/>